<gene>
    <name evidence="2" type="ORF">F442_00421</name>
</gene>
<proteinExistence type="predicted"/>
<dbReference type="Proteomes" id="UP000018948">
    <property type="component" value="Unassembled WGS sequence"/>
</dbReference>
<evidence type="ECO:0000313" key="3">
    <source>
        <dbReference type="Proteomes" id="UP000018948"/>
    </source>
</evidence>
<sequence>MAGAPRRKNFTDDEDLAQLRQIHADRPFLRQRGGIMAAWDALATKLVVDENFPRNKVSGKTASGRFDKLVGAHRAAAEEPAKASGVDEDESEKVILLDDLVAMLDDHATKTTAAKETELRKHEREEETSLIARRLAMELVKESEDDSTPVKKRKETELKDLLITLKEKELAERQEVRELEAERRRREREEDRDEAARARREANKQMLRLVSVIGDAVLAVVKANKGD</sequence>
<dbReference type="OrthoDB" id="111587at2759"/>
<evidence type="ECO:0000313" key="2">
    <source>
        <dbReference type="EMBL" id="ETP54966.1"/>
    </source>
</evidence>
<comment type="caution">
    <text evidence="2">The sequence shown here is derived from an EMBL/GenBank/DDBJ whole genome shotgun (WGS) entry which is preliminary data.</text>
</comment>
<organism evidence="2 3">
    <name type="scientific">Phytophthora nicotianae P10297</name>
    <dbReference type="NCBI Taxonomy" id="1317064"/>
    <lineage>
        <taxon>Eukaryota</taxon>
        <taxon>Sar</taxon>
        <taxon>Stramenopiles</taxon>
        <taxon>Oomycota</taxon>
        <taxon>Peronosporomycetes</taxon>
        <taxon>Peronosporales</taxon>
        <taxon>Peronosporaceae</taxon>
        <taxon>Phytophthora</taxon>
    </lineage>
</organism>
<dbReference type="PANTHER" id="PTHR37558:SF1">
    <property type="entry name" value="HTH CENPB-TYPE DOMAIN-CONTAINING PROTEIN"/>
    <property type="match status" value="1"/>
</dbReference>
<feature type="region of interest" description="Disordered" evidence="1">
    <location>
        <begin position="174"/>
        <end position="199"/>
    </location>
</feature>
<protein>
    <submittedName>
        <fullName evidence="2">Uncharacterized protein</fullName>
    </submittedName>
</protein>
<reference evidence="2 3" key="1">
    <citation type="submission" date="2013-11" db="EMBL/GenBank/DDBJ databases">
        <title>The Genome Sequence of Phytophthora parasitica P10297.</title>
        <authorList>
            <consortium name="The Broad Institute Genomics Platform"/>
            <person name="Russ C."/>
            <person name="Tyler B."/>
            <person name="Panabieres F."/>
            <person name="Shan W."/>
            <person name="Tripathy S."/>
            <person name="Grunwald N."/>
            <person name="Machado M."/>
            <person name="Johnson C.S."/>
            <person name="Walker B."/>
            <person name="Young S.K."/>
            <person name="Zeng Q."/>
            <person name="Gargeya S."/>
            <person name="Fitzgerald M."/>
            <person name="Haas B."/>
            <person name="Abouelleil A."/>
            <person name="Allen A.W."/>
            <person name="Alvarado L."/>
            <person name="Arachchi H.M."/>
            <person name="Berlin A.M."/>
            <person name="Chapman S.B."/>
            <person name="Gainer-Dewar J."/>
            <person name="Goldberg J."/>
            <person name="Griggs A."/>
            <person name="Gujja S."/>
            <person name="Hansen M."/>
            <person name="Howarth C."/>
            <person name="Imamovic A."/>
            <person name="Ireland A."/>
            <person name="Larimer J."/>
            <person name="McCowan C."/>
            <person name="Murphy C."/>
            <person name="Pearson M."/>
            <person name="Poon T.W."/>
            <person name="Priest M."/>
            <person name="Roberts A."/>
            <person name="Saif S."/>
            <person name="Shea T."/>
            <person name="Sisk P."/>
            <person name="Sykes S."/>
            <person name="Wortman J."/>
            <person name="Nusbaum C."/>
            <person name="Birren B."/>
        </authorList>
    </citation>
    <scope>NUCLEOTIDE SEQUENCE [LARGE SCALE GENOMIC DNA]</scope>
    <source>
        <strain evidence="2 3">P10297</strain>
    </source>
</reference>
<evidence type="ECO:0000256" key="1">
    <source>
        <dbReference type="SAM" id="MobiDB-lite"/>
    </source>
</evidence>
<dbReference type="EMBL" id="ANIY01000082">
    <property type="protein sequence ID" value="ETP54966.1"/>
    <property type="molecule type" value="Genomic_DNA"/>
</dbReference>
<dbReference type="AlphaFoldDB" id="W3A708"/>
<accession>W3A708</accession>
<dbReference type="PANTHER" id="PTHR37558">
    <property type="entry name" value="HTH CENPB-TYPE DOMAIN-CONTAINING PROTEIN"/>
    <property type="match status" value="1"/>
</dbReference>
<name>W3A708_PHYNI</name>